<evidence type="ECO:0000256" key="7">
    <source>
        <dbReference type="ARBA" id="ARBA00023288"/>
    </source>
</evidence>
<evidence type="ECO:0000256" key="6">
    <source>
        <dbReference type="ARBA" id="ARBA00023139"/>
    </source>
</evidence>
<dbReference type="OrthoDB" id="331948at2759"/>
<feature type="transmembrane region" description="Helical" evidence="10">
    <location>
        <begin position="240"/>
        <end position="266"/>
    </location>
</feature>
<feature type="transmembrane region" description="Helical" evidence="10">
    <location>
        <begin position="100"/>
        <end position="119"/>
    </location>
</feature>
<evidence type="ECO:0000313" key="14">
    <source>
        <dbReference type="Proteomes" id="UP000193648"/>
    </source>
</evidence>
<dbReference type="EC" id="2.3.1.225" evidence="10"/>
<evidence type="ECO:0000256" key="9">
    <source>
        <dbReference type="ARBA" id="ARBA00048048"/>
    </source>
</evidence>
<evidence type="ECO:0000256" key="2">
    <source>
        <dbReference type="ARBA" id="ARBA00022679"/>
    </source>
</evidence>
<dbReference type="InParanoid" id="A0A1Y2GYR4"/>
<evidence type="ECO:0000313" key="13">
    <source>
        <dbReference type="EMBL" id="ORZ27439.1"/>
    </source>
</evidence>
<accession>A0A1Y2GYR4</accession>
<keyword evidence="3 10" id="KW-0812">Transmembrane</keyword>
<proteinExistence type="inferred from homology"/>
<keyword evidence="2 10" id="KW-0808">Transferase</keyword>
<evidence type="ECO:0000256" key="11">
    <source>
        <dbReference type="SAM" id="MobiDB-lite"/>
    </source>
</evidence>
<organism evidence="13 14">
    <name type="scientific">Lobosporangium transversale</name>
    <dbReference type="NCBI Taxonomy" id="64571"/>
    <lineage>
        <taxon>Eukaryota</taxon>
        <taxon>Fungi</taxon>
        <taxon>Fungi incertae sedis</taxon>
        <taxon>Mucoromycota</taxon>
        <taxon>Mortierellomycotina</taxon>
        <taxon>Mortierellomycetes</taxon>
        <taxon>Mortierellales</taxon>
        <taxon>Mortierellaceae</taxon>
        <taxon>Lobosporangium</taxon>
    </lineage>
</organism>
<dbReference type="AlphaFoldDB" id="A0A1Y2GYR4"/>
<comment type="similarity">
    <text evidence="10">Belongs to the DHHC palmitoyltransferase family.</text>
</comment>
<dbReference type="FunCoup" id="A0A1Y2GYR4">
    <property type="interactions" value="182"/>
</dbReference>
<evidence type="ECO:0000256" key="3">
    <source>
        <dbReference type="ARBA" id="ARBA00022692"/>
    </source>
</evidence>
<keyword evidence="4 10" id="KW-1133">Transmembrane helix</keyword>
<gene>
    <name evidence="13" type="ORF">BCR41DRAFT_332111</name>
</gene>
<evidence type="ECO:0000256" key="10">
    <source>
        <dbReference type="RuleBase" id="RU079119"/>
    </source>
</evidence>
<feature type="domain" description="Palmitoyltransferase DHHC" evidence="12">
    <location>
        <begin position="149"/>
        <end position="278"/>
    </location>
</feature>
<keyword evidence="14" id="KW-1185">Reference proteome</keyword>
<evidence type="ECO:0000256" key="4">
    <source>
        <dbReference type="ARBA" id="ARBA00022989"/>
    </source>
</evidence>
<comment type="domain">
    <text evidence="10">The DHHC domain is required for palmitoyltransferase activity.</text>
</comment>
<reference evidence="13 14" key="1">
    <citation type="submission" date="2016-07" db="EMBL/GenBank/DDBJ databases">
        <title>Pervasive Adenine N6-methylation of Active Genes in Fungi.</title>
        <authorList>
            <consortium name="DOE Joint Genome Institute"/>
            <person name="Mondo S.J."/>
            <person name="Dannebaum R.O."/>
            <person name="Kuo R.C."/>
            <person name="Labutti K."/>
            <person name="Haridas S."/>
            <person name="Kuo A."/>
            <person name="Salamov A."/>
            <person name="Ahrendt S.R."/>
            <person name="Lipzen A."/>
            <person name="Sullivan W."/>
            <person name="Andreopoulos W.B."/>
            <person name="Clum A."/>
            <person name="Lindquist E."/>
            <person name="Daum C."/>
            <person name="Ramamoorthy G.K."/>
            <person name="Gryganskyi A."/>
            <person name="Culley D."/>
            <person name="Magnuson J.K."/>
            <person name="James T.Y."/>
            <person name="O'Malley M.A."/>
            <person name="Stajich J.E."/>
            <person name="Spatafora J.W."/>
            <person name="Visel A."/>
            <person name="Grigoriev I.V."/>
        </authorList>
    </citation>
    <scope>NUCLEOTIDE SEQUENCE [LARGE SCALE GENOMIC DNA]</scope>
    <source>
        <strain evidence="13 14">NRRL 3116</strain>
    </source>
</reference>
<dbReference type="EMBL" id="MCFF01000004">
    <property type="protein sequence ID" value="ORZ27439.1"/>
    <property type="molecule type" value="Genomic_DNA"/>
</dbReference>
<dbReference type="Pfam" id="PF01529">
    <property type="entry name" value="DHHC"/>
    <property type="match status" value="1"/>
</dbReference>
<feature type="region of interest" description="Disordered" evidence="11">
    <location>
        <begin position="349"/>
        <end position="395"/>
    </location>
</feature>
<comment type="subcellular location">
    <subcellularLocation>
        <location evidence="1">Membrane</location>
        <topology evidence="1">Multi-pass membrane protein</topology>
    </subcellularLocation>
</comment>
<sequence>MRNNDRWISFLAWFLIGFISITSQLFVFLPWLFGSYEAHGTFNRIKDVVNHIEYLNNTINGGEVPLRHDSQSDVGVSSASDLPFIFGYLVFLWTNMNVRALYYLVPFNFSLGMLCWNYYLTMITNPGSPPLDWNPPADGSGIEYKRSTHTPRYCSSCDAYKPPRTHHCRICKKCILKMDHHCPWVHNCVGYFNYGHFVRFIIWTTISTFMCATMLIFRCMEAYENETLGIRHNLPSPEKIIFIVVLLALDCGVFLGISLLTTYHLWCISCNTTTIESWGKDRMLTIIRRGKIRDMKCPYNQGVLTNFQEVLGHNPLLWLWPKPMLGDGLRFKIRTEKKKSNMFFKSRRFSEDEDEDSGEDNTNPTGSSSSSRQHLWFRPFDGTPQHKNDEMAEMV</sequence>
<feature type="transmembrane region" description="Helical" evidence="10">
    <location>
        <begin position="200"/>
        <end position="219"/>
    </location>
</feature>
<evidence type="ECO:0000256" key="1">
    <source>
        <dbReference type="ARBA" id="ARBA00004141"/>
    </source>
</evidence>
<evidence type="ECO:0000256" key="8">
    <source>
        <dbReference type="ARBA" id="ARBA00023315"/>
    </source>
</evidence>
<dbReference type="InterPro" id="IPR039859">
    <property type="entry name" value="PFA4/ZDH16/20/ERF2-like"/>
</dbReference>
<keyword evidence="6" id="KW-0564">Palmitate</keyword>
<dbReference type="Proteomes" id="UP000193648">
    <property type="component" value="Unassembled WGS sequence"/>
</dbReference>
<dbReference type="PROSITE" id="PS50216">
    <property type="entry name" value="DHHC"/>
    <property type="match status" value="1"/>
</dbReference>
<dbReference type="GeneID" id="33563681"/>
<dbReference type="GO" id="GO:0019706">
    <property type="term" value="F:protein-cysteine S-palmitoyltransferase activity"/>
    <property type="evidence" value="ECO:0007669"/>
    <property type="project" value="UniProtKB-EC"/>
</dbReference>
<keyword evidence="7" id="KW-0449">Lipoprotein</keyword>
<comment type="catalytic activity">
    <reaction evidence="9 10">
        <text>L-cysteinyl-[protein] + hexadecanoyl-CoA = S-hexadecanoyl-L-cysteinyl-[protein] + CoA</text>
        <dbReference type="Rhea" id="RHEA:36683"/>
        <dbReference type="Rhea" id="RHEA-COMP:10131"/>
        <dbReference type="Rhea" id="RHEA-COMP:11032"/>
        <dbReference type="ChEBI" id="CHEBI:29950"/>
        <dbReference type="ChEBI" id="CHEBI:57287"/>
        <dbReference type="ChEBI" id="CHEBI:57379"/>
        <dbReference type="ChEBI" id="CHEBI:74151"/>
        <dbReference type="EC" id="2.3.1.225"/>
    </reaction>
</comment>
<evidence type="ECO:0000259" key="12">
    <source>
        <dbReference type="Pfam" id="PF01529"/>
    </source>
</evidence>
<name>A0A1Y2GYR4_9FUNG</name>
<feature type="compositionally biased region" description="Polar residues" evidence="11">
    <location>
        <begin position="361"/>
        <end position="373"/>
    </location>
</feature>
<feature type="compositionally biased region" description="Basic and acidic residues" evidence="11">
    <location>
        <begin position="384"/>
        <end position="395"/>
    </location>
</feature>
<evidence type="ECO:0000256" key="5">
    <source>
        <dbReference type="ARBA" id="ARBA00023136"/>
    </source>
</evidence>
<keyword evidence="8 10" id="KW-0012">Acyltransferase</keyword>
<dbReference type="GO" id="GO:0016020">
    <property type="term" value="C:membrane"/>
    <property type="evidence" value="ECO:0007669"/>
    <property type="project" value="UniProtKB-SubCell"/>
</dbReference>
<dbReference type="RefSeq" id="XP_021885166.1">
    <property type="nucleotide sequence ID" value="XM_022021837.1"/>
</dbReference>
<feature type="transmembrane region" description="Helical" evidence="10">
    <location>
        <begin position="7"/>
        <end position="33"/>
    </location>
</feature>
<dbReference type="STRING" id="64571.A0A1Y2GYR4"/>
<dbReference type="PANTHER" id="PTHR12246">
    <property type="entry name" value="PALMITOYLTRANSFERASE ZDHHC16"/>
    <property type="match status" value="1"/>
</dbReference>
<feature type="transmembrane region" description="Helical" evidence="10">
    <location>
        <begin position="74"/>
        <end position="93"/>
    </location>
</feature>
<comment type="caution">
    <text evidence="13">The sequence shown here is derived from an EMBL/GenBank/DDBJ whole genome shotgun (WGS) entry which is preliminary data.</text>
</comment>
<keyword evidence="5 10" id="KW-0472">Membrane</keyword>
<dbReference type="InterPro" id="IPR001594">
    <property type="entry name" value="Palmitoyltrfase_DHHC"/>
</dbReference>
<protein>
    <recommendedName>
        <fullName evidence="10">Palmitoyltransferase</fullName>
        <ecNumber evidence="10">2.3.1.225</ecNumber>
    </recommendedName>
</protein>